<accession>A0A1G8KH17</accession>
<evidence type="ECO:0000256" key="1">
    <source>
        <dbReference type="SAM" id="MobiDB-lite"/>
    </source>
</evidence>
<dbReference type="EMBL" id="FNDT01000011">
    <property type="protein sequence ID" value="SDI42753.1"/>
    <property type="molecule type" value="Genomic_DNA"/>
</dbReference>
<protein>
    <submittedName>
        <fullName evidence="2">Uncharacterized short protein YbdD, DUF466 family</fullName>
    </submittedName>
</protein>
<dbReference type="STRING" id="335973.SAMN04488693_11129"/>
<dbReference type="Proteomes" id="UP000199258">
    <property type="component" value="Unassembled WGS sequence"/>
</dbReference>
<name>A0A1G8KH17_9MICC</name>
<feature type="region of interest" description="Disordered" evidence="1">
    <location>
        <begin position="28"/>
        <end position="58"/>
    </location>
</feature>
<dbReference type="InterPro" id="IPR007423">
    <property type="entry name" value="Sel_put"/>
</dbReference>
<sequence>MSVKELIWLFKGVMGENAYQQYLDHHASTHSSEAPMTERQFWRDKTDRQDAHPEGRCC</sequence>
<organism evidence="2 3">
    <name type="scientific">Arthrobacter subterraneus</name>
    <dbReference type="NCBI Taxonomy" id="335973"/>
    <lineage>
        <taxon>Bacteria</taxon>
        <taxon>Bacillati</taxon>
        <taxon>Actinomycetota</taxon>
        <taxon>Actinomycetes</taxon>
        <taxon>Micrococcales</taxon>
        <taxon>Micrococcaceae</taxon>
        <taxon>Arthrobacter</taxon>
    </lineage>
</organism>
<reference evidence="2 3" key="1">
    <citation type="submission" date="2016-10" db="EMBL/GenBank/DDBJ databases">
        <authorList>
            <person name="de Groot N.N."/>
        </authorList>
    </citation>
    <scope>NUCLEOTIDE SEQUENCE [LARGE SCALE GENOMIC DNA]</scope>
    <source>
        <strain evidence="2 3">NP_1H</strain>
    </source>
</reference>
<dbReference type="Pfam" id="PF04328">
    <property type="entry name" value="Sel_put"/>
    <property type="match status" value="1"/>
</dbReference>
<evidence type="ECO:0000313" key="3">
    <source>
        <dbReference type="Proteomes" id="UP000199258"/>
    </source>
</evidence>
<evidence type="ECO:0000313" key="2">
    <source>
        <dbReference type="EMBL" id="SDI42753.1"/>
    </source>
</evidence>
<dbReference type="OrthoDB" id="3541280at2"/>
<dbReference type="RefSeq" id="WP_090587053.1">
    <property type="nucleotide sequence ID" value="NZ_FNDT01000011.1"/>
</dbReference>
<gene>
    <name evidence="2" type="ORF">SAMN04488693_11129</name>
</gene>
<dbReference type="AlphaFoldDB" id="A0A1G8KH17"/>
<keyword evidence="3" id="KW-1185">Reference proteome</keyword>
<proteinExistence type="predicted"/>
<feature type="compositionally biased region" description="Basic and acidic residues" evidence="1">
    <location>
        <begin position="40"/>
        <end position="58"/>
    </location>
</feature>